<accession>A0A935Q1E8</accession>
<sequence length="159" mass="16036">MTVVLWIVALAAMLLGLLGVFLPLLPGVPLLFAGMLLAGWLDDFARVGVPTLAVLAIMALAAWVVETLASVWGVKRAGASGMAIAGAAAGAILGIFAGLPGLILGPIIGAVGGEYLARRDERTAARAGIAAGIGFLVAIVAKLAIAVTMLAVFVFAWFA</sequence>
<gene>
    <name evidence="2" type="ORF">IPJ27_15130</name>
</gene>
<dbReference type="InterPro" id="IPR007403">
    <property type="entry name" value="DUF456"/>
</dbReference>
<dbReference type="AlphaFoldDB" id="A0A935Q1E8"/>
<evidence type="ECO:0000313" key="3">
    <source>
        <dbReference type="Proteomes" id="UP000697998"/>
    </source>
</evidence>
<organism evidence="2 3">
    <name type="scientific">Candidatus Accumulibacter proximus</name>
    <dbReference type="NCBI Taxonomy" id="2954385"/>
    <lineage>
        <taxon>Bacteria</taxon>
        <taxon>Pseudomonadati</taxon>
        <taxon>Pseudomonadota</taxon>
        <taxon>Betaproteobacteria</taxon>
        <taxon>Candidatus Accumulibacter</taxon>
    </lineage>
</organism>
<feature type="transmembrane region" description="Helical" evidence="1">
    <location>
        <begin position="129"/>
        <end position="158"/>
    </location>
</feature>
<proteinExistence type="predicted"/>
<dbReference type="EMBL" id="JADJMH010000014">
    <property type="protein sequence ID" value="MBK7675971.1"/>
    <property type="molecule type" value="Genomic_DNA"/>
</dbReference>
<reference evidence="2 3" key="1">
    <citation type="submission" date="2020-10" db="EMBL/GenBank/DDBJ databases">
        <title>Connecting structure to function with the recovery of over 1000 high-quality activated sludge metagenome-assembled genomes encoding full-length rRNA genes using long-read sequencing.</title>
        <authorList>
            <person name="Singleton C.M."/>
            <person name="Petriglieri F."/>
            <person name="Kristensen J.M."/>
            <person name="Kirkegaard R.H."/>
            <person name="Michaelsen T.Y."/>
            <person name="Andersen M.H."/>
            <person name="Karst S.M."/>
            <person name="Dueholm M.S."/>
            <person name="Nielsen P.H."/>
            <person name="Albertsen M."/>
        </authorList>
    </citation>
    <scope>NUCLEOTIDE SEQUENCE [LARGE SCALE GENOMIC DNA]</scope>
    <source>
        <strain evidence="2">EsbW_18-Q3-R4-48_BATAC.285</strain>
    </source>
</reference>
<keyword evidence="1" id="KW-0812">Transmembrane</keyword>
<keyword evidence="1" id="KW-0472">Membrane</keyword>
<feature type="transmembrane region" description="Helical" evidence="1">
    <location>
        <begin position="44"/>
        <end position="64"/>
    </location>
</feature>
<protein>
    <submittedName>
        <fullName evidence="2">DUF456 family protein</fullName>
    </submittedName>
</protein>
<evidence type="ECO:0000256" key="1">
    <source>
        <dbReference type="SAM" id="Phobius"/>
    </source>
</evidence>
<evidence type="ECO:0000313" key="2">
    <source>
        <dbReference type="EMBL" id="MBK7675971.1"/>
    </source>
</evidence>
<feature type="transmembrane region" description="Helical" evidence="1">
    <location>
        <begin position="6"/>
        <end position="32"/>
    </location>
</feature>
<dbReference type="PANTHER" id="PTHR39165:SF1">
    <property type="entry name" value="DUF456 DOMAIN-CONTAINING PROTEIN"/>
    <property type="match status" value="1"/>
</dbReference>
<comment type="caution">
    <text evidence="2">The sequence shown here is derived from an EMBL/GenBank/DDBJ whole genome shotgun (WGS) entry which is preliminary data.</text>
</comment>
<dbReference type="PANTHER" id="PTHR39165">
    <property type="entry name" value="IG HYPOTHETICAL 17883"/>
    <property type="match status" value="1"/>
</dbReference>
<keyword evidence="1" id="KW-1133">Transmembrane helix</keyword>
<name>A0A935Q1E8_9PROT</name>
<dbReference type="Pfam" id="PF04306">
    <property type="entry name" value="DUF456"/>
    <property type="match status" value="1"/>
</dbReference>
<dbReference type="Proteomes" id="UP000697998">
    <property type="component" value="Unassembled WGS sequence"/>
</dbReference>
<feature type="transmembrane region" description="Helical" evidence="1">
    <location>
        <begin position="84"/>
        <end position="117"/>
    </location>
</feature>